<feature type="compositionally biased region" description="Polar residues" evidence="1">
    <location>
        <begin position="69"/>
        <end position="79"/>
    </location>
</feature>
<evidence type="ECO:0000313" key="4">
    <source>
        <dbReference type="RefSeq" id="XP_002733447.2"/>
    </source>
</evidence>
<dbReference type="PANTHER" id="PTHR13217">
    <property type="entry name" value="PLECKSTRIN HOMOLOGY DOMAIN-CONTAINING FAMILY G MEMBER 7"/>
    <property type="match status" value="1"/>
</dbReference>
<dbReference type="SUPFAM" id="SSF50729">
    <property type="entry name" value="PH domain-like"/>
    <property type="match status" value="1"/>
</dbReference>
<dbReference type="PROSITE" id="PS50010">
    <property type="entry name" value="DH_2"/>
    <property type="match status" value="1"/>
</dbReference>
<name>A0ABM0GMX0_SACKO</name>
<accession>A0ABM0GMX0</accession>
<gene>
    <name evidence="4" type="primary">LOC100375315</name>
</gene>
<dbReference type="CDD" id="cd00160">
    <property type="entry name" value="RhoGEF"/>
    <property type="match status" value="1"/>
</dbReference>
<dbReference type="InterPro" id="IPR000219">
    <property type="entry name" value="DH_dom"/>
</dbReference>
<feature type="compositionally biased region" description="Basic and acidic residues" evidence="1">
    <location>
        <begin position="764"/>
        <end position="774"/>
    </location>
</feature>
<dbReference type="RefSeq" id="XP_002733447.2">
    <property type="nucleotide sequence ID" value="XM_002733401.2"/>
</dbReference>
<feature type="domain" description="DH" evidence="2">
    <location>
        <begin position="356"/>
        <end position="548"/>
    </location>
</feature>
<evidence type="ECO:0000256" key="1">
    <source>
        <dbReference type="SAM" id="MobiDB-lite"/>
    </source>
</evidence>
<dbReference type="InterPro" id="IPR040181">
    <property type="entry name" value="PKHG5/7"/>
</dbReference>
<evidence type="ECO:0000259" key="2">
    <source>
        <dbReference type="PROSITE" id="PS50010"/>
    </source>
</evidence>
<dbReference type="SUPFAM" id="SSF54236">
    <property type="entry name" value="Ubiquitin-like"/>
    <property type="match status" value="1"/>
</dbReference>
<dbReference type="CDD" id="cd17068">
    <property type="entry name" value="RBD_PLEKHG5"/>
    <property type="match status" value="1"/>
</dbReference>
<dbReference type="Pfam" id="PF00621">
    <property type="entry name" value="RhoGEF"/>
    <property type="match status" value="1"/>
</dbReference>
<feature type="region of interest" description="Disordered" evidence="1">
    <location>
        <begin position="721"/>
        <end position="750"/>
    </location>
</feature>
<dbReference type="PANTHER" id="PTHR13217:SF11">
    <property type="entry name" value="PLECKSTRIN HOMOLOGY DOMAIN-CONTAINING FAMILY G MEMBER 5"/>
    <property type="match status" value="1"/>
</dbReference>
<dbReference type="SMART" id="SM00325">
    <property type="entry name" value="RhoGEF"/>
    <property type="match status" value="1"/>
</dbReference>
<dbReference type="InterPro" id="IPR011993">
    <property type="entry name" value="PH-like_dom_sf"/>
</dbReference>
<feature type="compositionally biased region" description="Low complexity" evidence="1">
    <location>
        <begin position="737"/>
        <end position="750"/>
    </location>
</feature>
<reference evidence="4" key="1">
    <citation type="submission" date="2025-08" db="UniProtKB">
        <authorList>
            <consortium name="RefSeq"/>
        </authorList>
    </citation>
    <scope>IDENTIFICATION</scope>
    <source>
        <tissue evidence="4">Testes</tissue>
    </source>
</reference>
<protein>
    <submittedName>
        <fullName evidence="4">Pleckstrin homology domain-containing family G member 5-like</fullName>
    </submittedName>
</protein>
<sequence length="1050" mass="120190">MPRFDLGYSDAKSCQLDGCTGLPIKICHHRDCRVQNNHQPLVLCESCDIKLHSEAFDGHPRFDLRPHGTSLSRSVSTRSCPADRPMSDPETIDSSKDDVTSSGVDDEMKSPSKDRRSRRSVKLQRKKAYRRHHTDDQSREWFSLKFDISDKDDVEIVSAIKGRSLRDALECIFMCRKMSLDSVNIFLDQSNTPLPLQLDTYPLGGHSLTVKAKDPVKDAFRRSSFDNTSARTRLKSIKDKDKDKLKGSQRGLKNIISYINDSMSPSVPTSPLPSGGESIRRTPFRLGEMFMNKDKERMNTLTEKLDFYSVHGIPDYPDTMNTPRKKNKTQNENLYALGAWTDIVDGVKEMGKRGRDQQEAIWEIMVTEVTYINKLKVITDVFYRCLLNLQNEGILNEIDSERLFSNVLELLEKHEEFWVERLVKIVQYSKQTKQPLSAVYTADAFSKFDRKFGVYMKYCIEEFSCVNYMKTQIKENELFKTYVEWCENQRECNRLKLSDLLVEPLQRLTKYPLLLKAVYTNTLTEANRDKIHAVIKEVERFIFKINRTLKLRHERKKLDVIQSKIESYDVIDTANEELSKLVEDYTHFNLSSPMLGANPTEQRMLLLEGPVRLKDKDGGKIDVLMFLFSDILLITKPTKKGDRVKIIKPVMRVDRIILQELKDSSGFLLVYLDDHKLAMWVYTLQVTGVGQSRVWLQHVHKAKQLYREIRHRCNFIKDENDEDKINKTTPQHKPTSQRRSSASSACSDSFSVSSISPVNLIEESQGHEAAESQGHEAAAYSLTPKKSSNETLQRNKSRTPMKATALPLSTDMCVSSSEESSPRESVRGRNVLPNMLNISNKLGRSVSDKSTQNVVGMKNCKSKVKKRMSWGPSSSMEEVQRECHTRQNSDTTIIPVPRIIEHKATSMIDISTVDPETDYYVSRTKSMESVNAESEKKEFVSPSITVRECVSETSILEKVENTVTSKSKSVRDISKSSPCKEIYKNKTLPNSKNCTTPWNFVFEEEDMKDGIKSIRVEEAESGHRRKLTHADIVRLRKNLILTATTTASEV</sequence>
<dbReference type="SUPFAM" id="SSF48065">
    <property type="entry name" value="DBL homology domain (DH-domain)"/>
    <property type="match status" value="1"/>
</dbReference>
<feature type="region of interest" description="Disordered" evidence="1">
    <location>
        <begin position="764"/>
        <end position="803"/>
    </location>
</feature>
<feature type="region of interest" description="Disordered" evidence="1">
    <location>
        <begin position="62"/>
        <end position="132"/>
    </location>
</feature>
<keyword evidence="3" id="KW-1185">Reference proteome</keyword>
<dbReference type="Proteomes" id="UP000694865">
    <property type="component" value="Unplaced"/>
</dbReference>
<dbReference type="Gene3D" id="2.30.29.30">
    <property type="entry name" value="Pleckstrin-homology domain (PH domain)/Phosphotyrosine-binding domain (PTB)"/>
    <property type="match status" value="1"/>
</dbReference>
<evidence type="ECO:0000313" key="3">
    <source>
        <dbReference type="Proteomes" id="UP000694865"/>
    </source>
</evidence>
<proteinExistence type="predicted"/>
<dbReference type="GeneID" id="100375315"/>
<dbReference type="Gene3D" id="1.20.900.10">
    <property type="entry name" value="Dbl homology (DH) domain"/>
    <property type="match status" value="1"/>
</dbReference>
<organism evidence="3 4">
    <name type="scientific">Saccoglossus kowalevskii</name>
    <name type="common">Acorn worm</name>
    <dbReference type="NCBI Taxonomy" id="10224"/>
    <lineage>
        <taxon>Eukaryota</taxon>
        <taxon>Metazoa</taxon>
        <taxon>Hemichordata</taxon>
        <taxon>Enteropneusta</taxon>
        <taxon>Harrimaniidae</taxon>
        <taxon>Saccoglossus</taxon>
    </lineage>
</organism>
<dbReference type="InterPro" id="IPR035899">
    <property type="entry name" value="DBL_dom_sf"/>
</dbReference>
<dbReference type="CDD" id="cd13244">
    <property type="entry name" value="PH_PLEKHG5_G6"/>
    <property type="match status" value="1"/>
</dbReference>
<dbReference type="InterPro" id="IPR029071">
    <property type="entry name" value="Ubiquitin-like_domsf"/>
</dbReference>
<feature type="compositionally biased region" description="Polar residues" evidence="1">
    <location>
        <begin position="784"/>
        <end position="794"/>
    </location>
</feature>
<feature type="compositionally biased region" description="Basic residues" evidence="1">
    <location>
        <begin position="115"/>
        <end position="132"/>
    </location>
</feature>